<dbReference type="SMART" id="SM00342">
    <property type="entry name" value="HTH_ARAC"/>
    <property type="match status" value="1"/>
</dbReference>
<dbReference type="InterPro" id="IPR050204">
    <property type="entry name" value="AraC_XylS_family_regulators"/>
</dbReference>
<dbReference type="Gene3D" id="1.10.10.60">
    <property type="entry name" value="Homeodomain-like"/>
    <property type="match status" value="2"/>
</dbReference>
<dbReference type="Pfam" id="PF12852">
    <property type="entry name" value="Cupin_6"/>
    <property type="match status" value="1"/>
</dbReference>
<dbReference type="InterPro" id="IPR018062">
    <property type="entry name" value="HTH_AraC-typ_CS"/>
</dbReference>
<reference evidence="5 6" key="1">
    <citation type="submission" date="2019-09" db="EMBL/GenBank/DDBJ databases">
        <title>Actinomadura physcomitrii sp. nov., a novel actinomycete isolated from moss [Physcomitrium sphaericum (Ludw) Fuernr].</title>
        <authorList>
            <person name="Liu C."/>
            <person name="Zhuang X."/>
        </authorList>
    </citation>
    <scope>NUCLEOTIDE SEQUENCE [LARGE SCALE GENOMIC DNA]</scope>
    <source>
        <strain evidence="5 6">CYP1-1B</strain>
    </source>
</reference>
<proteinExistence type="predicted"/>
<dbReference type="InterPro" id="IPR018060">
    <property type="entry name" value="HTH_AraC"/>
</dbReference>
<dbReference type="AlphaFoldDB" id="A0A6L3VDJ1"/>
<evidence type="ECO:0000313" key="5">
    <source>
        <dbReference type="EMBL" id="KAB2362651.1"/>
    </source>
</evidence>
<dbReference type="EMBL" id="WBMR01000280">
    <property type="protein sequence ID" value="KAB2362651.1"/>
    <property type="molecule type" value="Genomic_DNA"/>
</dbReference>
<dbReference type="RefSeq" id="WP_151546441.1">
    <property type="nucleotide sequence ID" value="NZ_WBMR01000280.1"/>
</dbReference>
<dbReference type="PROSITE" id="PS00041">
    <property type="entry name" value="HTH_ARAC_FAMILY_1"/>
    <property type="match status" value="1"/>
</dbReference>
<dbReference type="SUPFAM" id="SSF46689">
    <property type="entry name" value="Homeodomain-like"/>
    <property type="match status" value="2"/>
</dbReference>
<organism evidence="5 6">
    <name type="scientific">Actinomadura montaniterrae</name>
    <dbReference type="NCBI Taxonomy" id="1803903"/>
    <lineage>
        <taxon>Bacteria</taxon>
        <taxon>Bacillati</taxon>
        <taxon>Actinomycetota</taxon>
        <taxon>Actinomycetes</taxon>
        <taxon>Streptosporangiales</taxon>
        <taxon>Thermomonosporaceae</taxon>
        <taxon>Actinomadura</taxon>
    </lineage>
</organism>
<gene>
    <name evidence="5" type="ORF">F9B16_45205</name>
</gene>
<comment type="caution">
    <text evidence="5">The sequence shown here is derived from an EMBL/GenBank/DDBJ whole genome shotgun (WGS) entry which is preliminary data.</text>
</comment>
<dbReference type="PANTHER" id="PTHR46796:SF13">
    <property type="entry name" value="HTH-TYPE TRANSCRIPTIONAL ACTIVATOR RHAS"/>
    <property type="match status" value="1"/>
</dbReference>
<dbReference type="GO" id="GO:0043565">
    <property type="term" value="F:sequence-specific DNA binding"/>
    <property type="evidence" value="ECO:0007669"/>
    <property type="project" value="InterPro"/>
</dbReference>
<dbReference type="OrthoDB" id="241790at2"/>
<sequence length="311" mass="33070">MDVLSDTITAMHAGRPHANRHELRAPWGMRFTADSGGAFHVVLEGSCWLLPPDGAPPIRLGVGDVAFLHGAGTHGLADHPGSPLVDFDMRRPQAGPGGTGAPAVVLCGAYLLDGSRTHPLMSEVPPVVHLPARIGRHPSLRAAVDLLGDEMGRPRPGAGAIVPALLDTLLLYILRAWFEERTEDPAAAGWTVALTDPAIAAALTAIHDAPGRPWTVAELGARAGLSRAAFANRFTALVGQPPLTYLTWWRMTIAARLLRRSGTPLRVVARQAGYSSDVAFAAAFKREYGITPGRYRAANTRPRDHRTTGGA</sequence>
<dbReference type="GO" id="GO:0003700">
    <property type="term" value="F:DNA-binding transcription factor activity"/>
    <property type="evidence" value="ECO:0007669"/>
    <property type="project" value="InterPro"/>
</dbReference>
<evidence type="ECO:0000256" key="1">
    <source>
        <dbReference type="ARBA" id="ARBA00023015"/>
    </source>
</evidence>
<dbReference type="Proteomes" id="UP000483004">
    <property type="component" value="Unassembled WGS sequence"/>
</dbReference>
<protein>
    <submittedName>
        <fullName evidence="5">AraC family transcriptional regulator</fullName>
    </submittedName>
</protein>
<keyword evidence="3" id="KW-0804">Transcription</keyword>
<dbReference type="PROSITE" id="PS01124">
    <property type="entry name" value="HTH_ARAC_FAMILY_2"/>
    <property type="match status" value="1"/>
</dbReference>
<accession>A0A6L3VDJ1</accession>
<keyword evidence="1" id="KW-0805">Transcription regulation</keyword>
<feature type="domain" description="HTH araC/xylS-type" evidence="4">
    <location>
        <begin position="200"/>
        <end position="298"/>
    </location>
</feature>
<keyword evidence="6" id="KW-1185">Reference proteome</keyword>
<evidence type="ECO:0000256" key="3">
    <source>
        <dbReference type="ARBA" id="ARBA00023163"/>
    </source>
</evidence>
<dbReference type="Pfam" id="PF12833">
    <property type="entry name" value="HTH_18"/>
    <property type="match status" value="1"/>
</dbReference>
<dbReference type="PRINTS" id="PR00032">
    <property type="entry name" value="HTHARAC"/>
</dbReference>
<evidence type="ECO:0000256" key="2">
    <source>
        <dbReference type="ARBA" id="ARBA00023125"/>
    </source>
</evidence>
<dbReference type="InterPro" id="IPR032783">
    <property type="entry name" value="AraC_lig"/>
</dbReference>
<name>A0A6L3VDJ1_9ACTN</name>
<evidence type="ECO:0000313" key="6">
    <source>
        <dbReference type="Proteomes" id="UP000483004"/>
    </source>
</evidence>
<dbReference type="PANTHER" id="PTHR46796">
    <property type="entry name" value="HTH-TYPE TRANSCRIPTIONAL ACTIVATOR RHAS-RELATED"/>
    <property type="match status" value="1"/>
</dbReference>
<evidence type="ECO:0000259" key="4">
    <source>
        <dbReference type="PROSITE" id="PS01124"/>
    </source>
</evidence>
<dbReference type="InterPro" id="IPR009057">
    <property type="entry name" value="Homeodomain-like_sf"/>
</dbReference>
<dbReference type="InterPro" id="IPR020449">
    <property type="entry name" value="Tscrpt_reg_AraC-type_HTH"/>
</dbReference>
<keyword evidence="2" id="KW-0238">DNA-binding</keyword>